<organism evidence="4 5">
    <name type="scientific">Moniliophthora roreri (strain MCA 2997)</name>
    <name type="common">Cocoa frosty pod rot fungus</name>
    <name type="synonym">Crinipellis roreri</name>
    <dbReference type="NCBI Taxonomy" id="1381753"/>
    <lineage>
        <taxon>Eukaryota</taxon>
        <taxon>Fungi</taxon>
        <taxon>Dikarya</taxon>
        <taxon>Basidiomycota</taxon>
        <taxon>Agaricomycotina</taxon>
        <taxon>Agaricomycetes</taxon>
        <taxon>Agaricomycetidae</taxon>
        <taxon>Agaricales</taxon>
        <taxon>Marasmiineae</taxon>
        <taxon>Marasmiaceae</taxon>
        <taxon>Moniliophthora</taxon>
    </lineage>
</organism>
<dbReference type="PANTHER" id="PTHR14021">
    <property type="entry name" value="IRON-SULFUR CLUSTER CO-CHAPERONE PROTEIN HSCB"/>
    <property type="match status" value="1"/>
</dbReference>
<dbReference type="HOGENOM" id="CLU_068529_0_1_1"/>
<keyword evidence="5" id="KW-1185">Reference proteome</keyword>
<dbReference type="GO" id="GO:0051259">
    <property type="term" value="P:protein complex oligomerization"/>
    <property type="evidence" value="ECO:0007669"/>
    <property type="project" value="InterPro"/>
</dbReference>
<dbReference type="GO" id="GO:0001671">
    <property type="term" value="F:ATPase activator activity"/>
    <property type="evidence" value="ECO:0007669"/>
    <property type="project" value="InterPro"/>
</dbReference>
<dbReference type="SUPFAM" id="SSF47144">
    <property type="entry name" value="HSC20 (HSCB), C-terminal oligomerisation domain"/>
    <property type="match status" value="1"/>
</dbReference>
<dbReference type="CDD" id="cd06257">
    <property type="entry name" value="DnaJ"/>
    <property type="match status" value="1"/>
</dbReference>
<protein>
    <recommendedName>
        <fullName evidence="3">J domain-containing protein</fullName>
    </recommendedName>
</protein>
<dbReference type="STRING" id="1381753.V2X1L7"/>
<dbReference type="PANTHER" id="PTHR14021:SF15">
    <property type="entry name" value="IRON-SULFUR CLUSTER CO-CHAPERONE PROTEIN HSCB"/>
    <property type="match status" value="1"/>
</dbReference>
<evidence type="ECO:0000259" key="3">
    <source>
        <dbReference type="SMART" id="SM00271"/>
    </source>
</evidence>
<dbReference type="EMBL" id="AWSO01000909">
    <property type="protein sequence ID" value="ESK86656.1"/>
    <property type="molecule type" value="Genomic_DNA"/>
</dbReference>
<keyword evidence="2" id="KW-0143">Chaperone</keyword>
<accession>V2X1L7</accession>
<dbReference type="NCBIfam" id="TIGR00714">
    <property type="entry name" value="hscB"/>
    <property type="match status" value="1"/>
</dbReference>
<dbReference type="GO" id="GO:0044571">
    <property type="term" value="P:[2Fe-2S] cluster assembly"/>
    <property type="evidence" value="ECO:0007669"/>
    <property type="project" value="InterPro"/>
</dbReference>
<dbReference type="KEGG" id="mrr:Moror_9717"/>
<dbReference type="InterPro" id="IPR004640">
    <property type="entry name" value="HscB"/>
</dbReference>
<name>V2X1L7_MONRO</name>
<comment type="caution">
    <text evidence="4">The sequence shown here is derived from an EMBL/GenBank/DDBJ whole genome shotgun (WGS) entry which is preliminary data.</text>
</comment>
<dbReference type="InterPro" id="IPR009073">
    <property type="entry name" value="HscB_oligo_C"/>
</dbReference>
<gene>
    <name evidence="4" type="ORF">Moror_9717</name>
</gene>
<dbReference type="SMART" id="SM00271">
    <property type="entry name" value="DnaJ"/>
    <property type="match status" value="1"/>
</dbReference>
<dbReference type="OrthoDB" id="448954at2759"/>
<dbReference type="Proteomes" id="UP000017559">
    <property type="component" value="Unassembled WGS sequence"/>
</dbReference>
<evidence type="ECO:0000256" key="2">
    <source>
        <dbReference type="ARBA" id="ARBA00023186"/>
    </source>
</evidence>
<dbReference type="Pfam" id="PF07743">
    <property type="entry name" value="HSCB_C"/>
    <property type="match status" value="1"/>
</dbReference>
<comment type="similarity">
    <text evidence="1">Belongs to the HscB family.</text>
</comment>
<dbReference type="Gene3D" id="1.10.287.110">
    <property type="entry name" value="DnaJ domain"/>
    <property type="match status" value="1"/>
</dbReference>
<dbReference type="GO" id="GO:0051087">
    <property type="term" value="F:protein-folding chaperone binding"/>
    <property type="evidence" value="ECO:0007669"/>
    <property type="project" value="InterPro"/>
</dbReference>
<dbReference type="InterPro" id="IPR036869">
    <property type="entry name" value="J_dom_sf"/>
</dbReference>
<evidence type="ECO:0000256" key="1">
    <source>
        <dbReference type="ARBA" id="ARBA00010476"/>
    </source>
</evidence>
<dbReference type="GO" id="GO:0005739">
    <property type="term" value="C:mitochondrion"/>
    <property type="evidence" value="ECO:0007669"/>
    <property type="project" value="TreeGrafter"/>
</dbReference>
<dbReference type="InterPro" id="IPR001623">
    <property type="entry name" value="DnaJ_domain"/>
</dbReference>
<proteinExistence type="inferred from homology"/>
<dbReference type="InterPro" id="IPR036386">
    <property type="entry name" value="HscB_C_sf"/>
</dbReference>
<dbReference type="SUPFAM" id="SSF46565">
    <property type="entry name" value="Chaperone J-domain"/>
    <property type="match status" value="1"/>
</dbReference>
<feature type="domain" description="J" evidence="3">
    <location>
        <begin position="69"/>
        <end position="137"/>
    </location>
</feature>
<reference evidence="4 5" key="1">
    <citation type="journal article" date="2014" name="BMC Genomics">
        <title>Genome and secretome analysis of the hemibiotrophic fungal pathogen, Moniliophthora roreri, which causes frosty pod rot disease of cacao: mechanisms of the biotrophic and necrotrophic phases.</title>
        <authorList>
            <person name="Meinhardt L.W."/>
            <person name="Costa G.G.L."/>
            <person name="Thomazella D.P.T."/>
            <person name="Teixeira P.J.P.L."/>
            <person name="Carazzolle M.F."/>
            <person name="Schuster S.C."/>
            <person name="Carlson J.E."/>
            <person name="Guiltinan M.J."/>
            <person name="Mieczkowski P."/>
            <person name="Farmer A."/>
            <person name="Ramaraj T."/>
            <person name="Crozier J."/>
            <person name="Davis R.E."/>
            <person name="Shao J."/>
            <person name="Melnick R.L."/>
            <person name="Pereira G.A.G."/>
            <person name="Bailey B.A."/>
        </authorList>
    </citation>
    <scope>NUCLEOTIDE SEQUENCE [LARGE SCALE GENOMIC DNA]</scope>
    <source>
        <strain evidence="4 5">MCA 2997</strain>
    </source>
</reference>
<evidence type="ECO:0000313" key="4">
    <source>
        <dbReference type="EMBL" id="ESK86656.1"/>
    </source>
</evidence>
<sequence length="232" mass="26810">MSSFIRTLIRTTRPTLPHHQAVWSRQSAQIRLFSTRQDTKLCPNCSQPLPTALPACTKCWSISQISSQSRHHDLFQLPYNPNPFIVDESFLKRQFRQSQAICHPDTWVSKGSDKQDAALQLSSRINQAYQTLLNPLSRIEYILDLNGIPMSETDKVEDMEFLGDIMTAREEIQTAESRDEVAHVIQENQDKIEETMEEIGQLVENKEWQKAKEAAIRLRYLDGIRRAARELE</sequence>
<dbReference type="AlphaFoldDB" id="V2X1L7"/>
<dbReference type="Gene3D" id="1.20.1280.20">
    <property type="entry name" value="HscB, C-terminal domain"/>
    <property type="match status" value="1"/>
</dbReference>
<evidence type="ECO:0000313" key="5">
    <source>
        <dbReference type="Proteomes" id="UP000017559"/>
    </source>
</evidence>